<accession>A0ABY0RVU2</accession>
<evidence type="ECO:0000313" key="1">
    <source>
        <dbReference type="EMBL" id="SDO53075.1"/>
    </source>
</evidence>
<reference evidence="1 2" key="1">
    <citation type="submission" date="2016-10" db="EMBL/GenBank/DDBJ databases">
        <authorList>
            <person name="Varghese N."/>
            <person name="Submissions S."/>
        </authorList>
    </citation>
    <scope>NUCLEOTIDE SEQUENCE [LARGE SCALE GENOMIC DNA]</scope>
    <source>
        <strain evidence="1 2">BS2776</strain>
    </source>
</reference>
<sequence length="45" mass="5092">MYWLVSLVNGWRWLCSIIERLIVFSDVGMCGNNAAFDELAGITNL</sequence>
<proteinExistence type="predicted"/>
<name>A0ABY0RVU2_9PSED</name>
<evidence type="ECO:0000313" key="2">
    <source>
        <dbReference type="Proteomes" id="UP000181903"/>
    </source>
</evidence>
<protein>
    <submittedName>
        <fullName evidence="1">Uncharacterized protein</fullName>
    </submittedName>
</protein>
<keyword evidence="2" id="KW-1185">Reference proteome</keyword>
<gene>
    <name evidence="1" type="ORF">SAMN04490208_4081</name>
</gene>
<dbReference type="EMBL" id="LT629706">
    <property type="protein sequence ID" value="SDO53075.1"/>
    <property type="molecule type" value="Genomic_DNA"/>
</dbReference>
<dbReference type="Proteomes" id="UP000181903">
    <property type="component" value="Chromosome I"/>
</dbReference>
<organism evidence="1 2">
    <name type="scientific">Pseudomonas poae</name>
    <dbReference type="NCBI Taxonomy" id="200451"/>
    <lineage>
        <taxon>Bacteria</taxon>
        <taxon>Pseudomonadati</taxon>
        <taxon>Pseudomonadota</taxon>
        <taxon>Gammaproteobacteria</taxon>
        <taxon>Pseudomonadales</taxon>
        <taxon>Pseudomonadaceae</taxon>
        <taxon>Pseudomonas</taxon>
    </lineage>
</organism>